<dbReference type="InterPro" id="IPR009898">
    <property type="entry name" value="DUF1440"/>
</dbReference>
<sequence length="172" mass="18920">MCSTTSFNLRRSLKINWPVTIAAGVAGGIIGGLVKLGWENILPPRTPERDQTNPPQKLLQQLGIPAKVTHSTYSYSGHQLPWVSYLVHFGFSIGFGVTYSIAGQLLPWIKIGHGVPFGIAVWDAFHVELMPALGTVPAVKDQSLEEHVSEILGHAVWMWIIDEIIRGINSED</sequence>
<comment type="caution">
    <text evidence="2">The sequence shown here is derived from an EMBL/GenBank/DDBJ whole genome shotgun (WGS) entry which is preliminary data.</text>
</comment>
<evidence type="ECO:0000313" key="3">
    <source>
        <dbReference type="Proteomes" id="UP000616837"/>
    </source>
</evidence>
<accession>A0ABR8PEN0</accession>
<proteinExistence type="predicted"/>
<dbReference type="EMBL" id="JACSQW010000033">
    <property type="protein sequence ID" value="MBD7895743.1"/>
    <property type="molecule type" value="Genomic_DNA"/>
</dbReference>
<feature type="transmembrane region" description="Helical" evidence="1">
    <location>
        <begin position="82"/>
        <end position="102"/>
    </location>
</feature>
<evidence type="ECO:0000313" key="2">
    <source>
        <dbReference type="EMBL" id="MBD7895743.1"/>
    </source>
</evidence>
<evidence type="ECO:0000256" key="1">
    <source>
        <dbReference type="SAM" id="Phobius"/>
    </source>
</evidence>
<reference evidence="2 3" key="1">
    <citation type="submission" date="2020-08" db="EMBL/GenBank/DDBJ databases">
        <title>A Genomic Blueprint of the Chicken Gut Microbiome.</title>
        <authorList>
            <person name="Gilroy R."/>
            <person name="Ravi A."/>
            <person name="Getino M."/>
            <person name="Pursley I."/>
            <person name="Horton D.L."/>
            <person name="Alikhan N.-F."/>
            <person name="Baker D."/>
            <person name="Gharbi K."/>
            <person name="Hall N."/>
            <person name="Watson M."/>
            <person name="Adriaenssens E.M."/>
            <person name="Foster-Nyarko E."/>
            <person name="Jarju S."/>
            <person name="Secka A."/>
            <person name="Antonio M."/>
            <person name="Oren A."/>
            <person name="Chaudhuri R."/>
            <person name="La Ragione R.M."/>
            <person name="Hildebrand F."/>
            <person name="Pallen M.J."/>
        </authorList>
    </citation>
    <scope>NUCLEOTIDE SEQUENCE [LARGE SCALE GENOMIC DNA]</scope>
    <source>
        <strain evidence="2 3">Sa3CUN2</strain>
    </source>
</reference>
<dbReference type="Proteomes" id="UP000616837">
    <property type="component" value="Unassembled WGS sequence"/>
</dbReference>
<dbReference type="Pfam" id="PF07274">
    <property type="entry name" value="DUF1440"/>
    <property type="match status" value="1"/>
</dbReference>
<keyword evidence="1" id="KW-0472">Membrane</keyword>
<keyword evidence="1" id="KW-1133">Transmembrane helix</keyword>
<keyword evidence="1" id="KW-0812">Transmembrane</keyword>
<gene>
    <name evidence="2" type="ORF">H9564_08625</name>
</gene>
<dbReference type="RefSeq" id="WP_191685065.1">
    <property type="nucleotide sequence ID" value="NZ_JACSQW010000033.1"/>
</dbReference>
<name>A0ABR8PEN0_9LACO</name>
<keyword evidence="3" id="KW-1185">Reference proteome</keyword>
<feature type="transmembrane region" description="Helical" evidence="1">
    <location>
        <begin position="15"/>
        <end position="38"/>
    </location>
</feature>
<protein>
    <submittedName>
        <fullName evidence="2">DUF1440 domain-containing protein</fullName>
    </submittedName>
</protein>
<organism evidence="2 3">
    <name type="scientific">Limosilactobacillus avistercoris</name>
    <dbReference type="NCBI Taxonomy" id="2762243"/>
    <lineage>
        <taxon>Bacteria</taxon>
        <taxon>Bacillati</taxon>
        <taxon>Bacillota</taxon>
        <taxon>Bacilli</taxon>
        <taxon>Lactobacillales</taxon>
        <taxon>Lactobacillaceae</taxon>
        <taxon>Limosilactobacillus</taxon>
    </lineage>
</organism>